<reference evidence="4 5" key="1">
    <citation type="submission" date="2019-03" db="EMBL/GenBank/DDBJ databases">
        <title>Genomic Encyclopedia of Type Strains, Phase IV (KMG-IV): sequencing the most valuable type-strain genomes for metagenomic binning, comparative biology and taxonomic classification.</title>
        <authorList>
            <person name="Goeker M."/>
        </authorList>
    </citation>
    <scope>NUCLEOTIDE SEQUENCE [LARGE SCALE GENOMIC DNA]</scope>
    <source>
        <strain evidence="4 5">DSM 11901</strain>
    </source>
</reference>
<evidence type="ECO:0000313" key="4">
    <source>
        <dbReference type="EMBL" id="TDP88015.1"/>
    </source>
</evidence>
<dbReference type="EMBL" id="SNXW01000001">
    <property type="protein sequence ID" value="TDP88015.1"/>
    <property type="molecule type" value="Genomic_DNA"/>
</dbReference>
<evidence type="ECO:0000313" key="5">
    <source>
        <dbReference type="Proteomes" id="UP000294593"/>
    </source>
</evidence>
<dbReference type="PIRSF" id="PIRSF016578">
    <property type="entry name" value="HsaA"/>
    <property type="match status" value="1"/>
</dbReference>
<dbReference type="PANTHER" id="PTHR43884">
    <property type="entry name" value="ACYL-COA DEHYDROGENASE"/>
    <property type="match status" value="1"/>
</dbReference>
<dbReference type="GO" id="GO:0006552">
    <property type="term" value="P:L-leucine catabolic process"/>
    <property type="evidence" value="ECO:0007669"/>
    <property type="project" value="TreeGrafter"/>
</dbReference>
<dbReference type="Pfam" id="PF02771">
    <property type="entry name" value="Acyl-CoA_dh_N"/>
    <property type="match status" value="1"/>
</dbReference>
<dbReference type="InterPro" id="IPR046373">
    <property type="entry name" value="Acyl-CoA_Oxase/DH_mid-dom_sf"/>
</dbReference>
<dbReference type="Gene3D" id="2.40.110.10">
    <property type="entry name" value="Butyryl-CoA Dehydrogenase, subunit A, domain 2"/>
    <property type="match status" value="1"/>
</dbReference>
<gene>
    <name evidence="4" type="ORF">EV672_101151</name>
</gene>
<dbReference type="Proteomes" id="UP000294593">
    <property type="component" value="Unassembled WGS sequence"/>
</dbReference>
<dbReference type="InterPro" id="IPR013786">
    <property type="entry name" value="AcylCoA_DH/ox_N"/>
</dbReference>
<organism evidence="4 5">
    <name type="scientific">Aquabacterium commune</name>
    <dbReference type="NCBI Taxonomy" id="70586"/>
    <lineage>
        <taxon>Bacteria</taxon>
        <taxon>Pseudomonadati</taxon>
        <taxon>Pseudomonadota</taxon>
        <taxon>Betaproteobacteria</taxon>
        <taxon>Burkholderiales</taxon>
        <taxon>Aquabacterium</taxon>
    </lineage>
</organism>
<dbReference type="Gene3D" id="1.10.540.10">
    <property type="entry name" value="Acyl-CoA dehydrogenase/oxidase, N-terminal domain"/>
    <property type="match status" value="1"/>
</dbReference>
<sequence length="403" mass="43436">MSLLAHPPLLPLEHGGERAWIQPQLDTLCATFAATAAQRDRQGGHAAHERELIRASGLLNLSTPTALGGHGANWQTVYRTVRQLAEADSALAHLFAFHHLQVATVLIFGRPEQQARLLSDTAARRLFWGNALNPSDRRATAQPTPGGYLVNGPKSYCSGSVGSDRMTVSAWHEATQSFLIGVVATDAPGVHVVADWDAFGQRQTDSGTVTFEQVFIADDDVLIHPGEAATPWVTLRSQLAQHVLGSLYAGLAAGALRAGLDFSRELARPWSASGVSRAVDDPYTQLRYAELWLQVKAASAVSDAAAAAIDEAFAQGPSLDAATRGDVAIAVAEAKVLSHRAAMEVTSRFFELTGARSTATGRGLDRFWRNARVHTLHDPVDYKLRDIGRYVLEGRHPEPTAYS</sequence>
<dbReference type="SUPFAM" id="SSF47203">
    <property type="entry name" value="Acyl-CoA dehydrogenase C-terminal domain-like"/>
    <property type="match status" value="1"/>
</dbReference>
<dbReference type="OrthoDB" id="571684at2"/>
<evidence type="ECO:0000256" key="1">
    <source>
        <dbReference type="ARBA" id="ARBA00023002"/>
    </source>
</evidence>
<dbReference type="GO" id="GO:0008470">
    <property type="term" value="F:3-methylbutanoyl-CoA dehydrogenase activity"/>
    <property type="evidence" value="ECO:0007669"/>
    <property type="project" value="TreeGrafter"/>
</dbReference>
<dbReference type="RefSeq" id="WP_133605681.1">
    <property type="nucleotide sequence ID" value="NZ_SNXW01000001.1"/>
</dbReference>
<feature type="domain" description="Acyl-CoA dehydrogenase C-terminal" evidence="3">
    <location>
        <begin position="246"/>
        <end position="378"/>
    </location>
</feature>
<proteinExistence type="predicted"/>
<dbReference type="GO" id="GO:0050660">
    <property type="term" value="F:flavin adenine dinucleotide binding"/>
    <property type="evidence" value="ECO:0007669"/>
    <property type="project" value="InterPro"/>
</dbReference>
<dbReference type="Pfam" id="PF08028">
    <property type="entry name" value="Acyl-CoA_dh_2"/>
    <property type="match status" value="1"/>
</dbReference>
<protein>
    <submittedName>
        <fullName evidence="4">Alkylation response protein AidB-like acyl-CoA dehydrogenase</fullName>
    </submittedName>
</protein>
<dbReference type="InterPro" id="IPR013107">
    <property type="entry name" value="Acyl-CoA_DH_C"/>
</dbReference>
<dbReference type="SUPFAM" id="SSF56645">
    <property type="entry name" value="Acyl-CoA dehydrogenase NM domain-like"/>
    <property type="match status" value="1"/>
</dbReference>
<evidence type="ECO:0000259" key="3">
    <source>
        <dbReference type="Pfam" id="PF08028"/>
    </source>
</evidence>
<keyword evidence="5" id="KW-1185">Reference proteome</keyword>
<accession>A0A4R6RP93</accession>
<dbReference type="InterPro" id="IPR036250">
    <property type="entry name" value="AcylCo_DH-like_C"/>
</dbReference>
<dbReference type="AlphaFoldDB" id="A0A4R6RP93"/>
<comment type="caution">
    <text evidence="4">The sequence shown here is derived from an EMBL/GenBank/DDBJ whole genome shotgun (WGS) entry which is preliminary data.</text>
</comment>
<dbReference type="Gene3D" id="1.20.140.10">
    <property type="entry name" value="Butyryl-CoA Dehydrogenase, subunit A, domain 3"/>
    <property type="match status" value="1"/>
</dbReference>
<keyword evidence="1" id="KW-0560">Oxidoreductase</keyword>
<evidence type="ECO:0000259" key="2">
    <source>
        <dbReference type="Pfam" id="PF02771"/>
    </source>
</evidence>
<feature type="domain" description="Acyl-CoA dehydrogenase/oxidase N-terminal" evidence="2">
    <location>
        <begin position="33"/>
        <end position="123"/>
    </location>
</feature>
<dbReference type="PANTHER" id="PTHR43884:SF12">
    <property type="entry name" value="ISOVALERYL-COA DEHYDROGENASE, MITOCHONDRIAL-RELATED"/>
    <property type="match status" value="1"/>
</dbReference>
<dbReference type="InterPro" id="IPR037069">
    <property type="entry name" value="AcylCoA_DH/ox_N_sf"/>
</dbReference>
<dbReference type="InterPro" id="IPR009100">
    <property type="entry name" value="AcylCoA_DH/oxidase_NM_dom_sf"/>
</dbReference>
<name>A0A4R6RP93_9BURK</name>